<dbReference type="Proteomes" id="UP000690515">
    <property type="component" value="Unassembled WGS sequence"/>
</dbReference>
<proteinExistence type="predicted"/>
<evidence type="ECO:0000313" key="1">
    <source>
        <dbReference type="EMBL" id="MBU2713701.1"/>
    </source>
</evidence>
<gene>
    <name evidence="1" type="ORF">KCG35_21810</name>
</gene>
<organism evidence="1 2">
    <name type="scientific">Zooshikella harenae</name>
    <dbReference type="NCBI Taxonomy" id="2827238"/>
    <lineage>
        <taxon>Bacteria</taxon>
        <taxon>Pseudomonadati</taxon>
        <taxon>Pseudomonadota</taxon>
        <taxon>Gammaproteobacteria</taxon>
        <taxon>Oceanospirillales</taxon>
        <taxon>Zooshikellaceae</taxon>
        <taxon>Zooshikella</taxon>
    </lineage>
</organism>
<reference evidence="1 2" key="1">
    <citation type="submission" date="2021-04" db="EMBL/GenBank/DDBJ databases">
        <authorList>
            <person name="Pira H."/>
            <person name="Risdian C."/>
            <person name="Wink J."/>
        </authorList>
    </citation>
    <scope>NUCLEOTIDE SEQUENCE [LARGE SCALE GENOMIC DNA]</scope>
    <source>
        <strain evidence="1 2">WH53</strain>
    </source>
</reference>
<evidence type="ECO:0000313" key="2">
    <source>
        <dbReference type="Proteomes" id="UP000690515"/>
    </source>
</evidence>
<protein>
    <recommendedName>
        <fullName evidence="3">DUF465 domain-containing protein</fullName>
    </recommendedName>
</protein>
<dbReference type="EMBL" id="JAGSOY010000097">
    <property type="protein sequence ID" value="MBU2713701.1"/>
    <property type="molecule type" value="Genomic_DNA"/>
</dbReference>
<evidence type="ECO:0008006" key="3">
    <source>
        <dbReference type="Google" id="ProtNLM"/>
    </source>
</evidence>
<accession>A0ABS5ZKD1</accession>
<dbReference type="RefSeq" id="WP_215821986.1">
    <property type="nucleotide sequence ID" value="NZ_JAGSOY010000097.1"/>
</dbReference>
<sequence>MKQFGSFEHHAIQKKKQFSSLEKTINRLAARGEDVTSERLELKALQEELALKTACLNMILRVNAEVESRL</sequence>
<comment type="caution">
    <text evidence="1">The sequence shown here is derived from an EMBL/GenBank/DDBJ whole genome shotgun (WGS) entry which is preliminary data.</text>
</comment>
<keyword evidence="2" id="KW-1185">Reference proteome</keyword>
<name>A0ABS5ZKD1_9GAMM</name>